<keyword evidence="2" id="KW-1133">Transmembrane helix</keyword>
<feature type="transmembrane region" description="Helical" evidence="2">
    <location>
        <begin position="133"/>
        <end position="153"/>
    </location>
</feature>
<name>L7ESF8_STRT8</name>
<feature type="compositionally biased region" description="Low complexity" evidence="1">
    <location>
        <begin position="212"/>
        <end position="225"/>
    </location>
</feature>
<reference evidence="3 4" key="1">
    <citation type="journal article" date="2011" name="Plasmid">
        <title>Streptomyces turgidiscabies Car8 contains a modular pathogenicity island that shares virulence genes with other actinobacterial plant pathogens.</title>
        <authorList>
            <person name="Huguet-Tapia J.C."/>
            <person name="Badger J.H."/>
            <person name="Loria R."/>
            <person name="Pettis G.S."/>
        </authorList>
    </citation>
    <scope>NUCLEOTIDE SEQUENCE [LARGE SCALE GENOMIC DNA]</scope>
    <source>
        <strain evidence="3 4">Car8</strain>
    </source>
</reference>
<evidence type="ECO:0000313" key="4">
    <source>
        <dbReference type="Proteomes" id="UP000010931"/>
    </source>
</evidence>
<feature type="region of interest" description="Disordered" evidence="1">
    <location>
        <begin position="29"/>
        <end position="60"/>
    </location>
</feature>
<evidence type="ECO:0008006" key="5">
    <source>
        <dbReference type="Google" id="ProtNLM"/>
    </source>
</evidence>
<gene>
    <name evidence="3" type="ORF">STRTUCAR8_06645</name>
</gene>
<protein>
    <recommendedName>
        <fullName evidence="5">Integral membrane protein</fullName>
    </recommendedName>
</protein>
<sequence>MSAYTLDTLDAMFVLVRRSGSGDRLRTIRSGESGEQITSRRFSRSGATMSGHGYPQPVKQPPSSGWLVFLRVLFVVISVMSCGLLTWTMLLRLAIVTRKALDWGLFVAVVAADILSLVLLGNEPGEDIHTAGGYTGLALLLGTLAIVIGYYIAADVRHFNQLRHPAPAGPQHPGYIPQQPPLAYGYPQPAMGFQPQPQPPSPYTATPPPQAQPHTPIPQASAAGPPVDPPRPAPARIDQVRAELDELSDFLRRSNGNGNGSDGTGSNGNGTNSSGGGNGHEGGR</sequence>
<feature type="compositionally biased region" description="Basic and acidic residues" evidence="1">
    <location>
        <begin position="238"/>
        <end position="252"/>
    </location>
</feature>
<dbReference type="EMBL" id="AEJB01000619">
    <property type="protein sequence ID" value="ELP62363.1"/>
    <property type="molecule type" value="Genomic_DNA"/>
</dbReference>
<dbReference type="STRING" id="85558.T45_02500"/>
<feature type="compositionally biased region" description="Pro residues" evidence="1">
    <location>
        <begin position="196"/>
        <end position="211"/>
    </location>
</feature>
<keyword evidence="4" id="KW-1185">Reference proteome</keyword>
<evidence type="ECO:0000313" key="3">
    <source>
        <dbReference type="EMBL" id="ELP62363.1"/>
    </source>
</evidence>
<feature type="transmembrane region" description="Helical" evidence="2">
    <location>
        <begin position="68"/>
        <end position="91"/>
    </location>
</feature>
<feature type="compositionally biased region" description="Polar residues" evidence="1">
    <location>
        <begin position="33"/>
        <end position="48"/>
    </location>
</feature>
<evidence type="ECO:0000256" key="1">
    <source>
        <dbReference type="SAM" id="MobiDB-lite"/>
    </source>
</evidence>
<accession>L7ESF8</accession>
<evidence type="ECO:0000256" key="2">
    <source>
        <dbReference type="SAM" id="Phobius"/>
    </source>
</evidence>
<proteinExistence type="predicted"/>
<dbReference type="Proteomes" id="UP000010931">
    <property type="component" value="Unassembled WGS sequence"/>
</dbReference>
<keyword evidence="2" id="KW-0812">Transmembrane</keyword>
<organism evidence="3 4">
    <name type="scientific">Streptomyces turgidiscabies (strain Car8)</name>
    <dbReference type="NCBI Taxonomy" id="698760"/>
    <lineage>
        <taxon>Bacteria</taxon>
        <taxon>Bacillati</taxon>
        <taxon>Actinomycetota</taxon>
        <taxon>Actinomycetes</taxon>
        <taxon>Kitasatosporales</taxon>
        <taxon>Streptomycetaceae</taxon>
        <taxon>Streptomyces</taxon>
    </lineage>
</organism>
<keyword evidence="2" id="KW-0472">Membrane</keyword>
<feature type="compositionally biased region" description="Gly residues" evidence="1">
    <location>
        <begin position="257"/>
        <end position="284"/>
    </location>
</feature>
<feature type="region of interest" description="Disordered" evidence="1">
    <location>
        <begin position="168"/>
        <end position="284"/>
    </location>
</feature>
<dbReference type="PATRIC" id="fig|698760.3.peg.8690"/>
<dbReference type="AlphaFoldDB" id="L7ESF8"/>
<comment type="caution">
    <text evidence="3">The sequence shown here is derived from an EMBL/GenBank/DDBJ whole genome shotgun (WGS) entry which is preliminary data.</text>
</comment>
<feature type="transmembrane region" description="Helical" evidence="2">
    <location>
        <begin position="103"/>
        <end position="121"/>
    </location>
</feature>